<dbReference type="InterPro" id="IPR019605">
    <property type="entry name" value="Misato_II_tubulin-like"/>
</dbReference>
<dbReference type="GO" id="GO:0005739">
    <property type="term" value="C:mitochondrion"/>
    <property type="evidence" value="ECO:0007669"/>
    <property type="project" value="UniProtKB-SubCell"/>
</dbReference>
<dbReference type="EnsemblMetazoa" id="AALB007733-RA">
    <property type="protein sequence ID" value="AALB007733-PA"/>
    <property type="gene ID" value="AALB007733"/>
</dbReference>
<dbReference type="Gene3D" id="3.40.50.1440">
    <property type="entry name" value="Tubulin/FtsZ, GTPase domain"/>
    <property type="match status" value="1"/>
</dbReference>
<dbReference type="RefSeq" id="XP_035785817.1">
    <property type="nucleotide sequence ID" value="XM_035929924.1"/>
</dbReference>
<evidence type="ECO:0000256" key="1">
    <source>
        <dbReference type="ARBA" id="ARBA00004173"/>
    </source>
</evidence>
<evidence type="ECO:0000313" key="7">
    <source>
        <dbReference type="Proteomes" id="UP000069272"/>
    </source>
</evidence>
<dbReference type="PANTHER" id="PTHR13391">
    <property type="entry name" value="MITOCHONDRIAL DISTRIBUTION REGULATOR MISATO"/>
    <property type="match status" value="1"/>
</dbReference>
<dbReference type="InterPro" id="IPR049942">
    <property type="entry name" value="DML1/Misato"/>
</dbReference>
<dbReference type="VEuPathDB" id="VectorBase:AALB20_031382"/>
<dbReference type="KEGG" id="aali:118463383"/>
<dbReference type="GeneID" id="118463383"/>
<evidence type="ECO:0008006" key="8">
    <source>
        <dbReference type="Google" id="ProtNLM"/>
    </source>
</evidence>
<dbReference type="VEuPathDB" id="VectorBase:AALB007733"/>
<evidence type="ECO:0000259" key="5">
    <source>
        <dbReference type="Pfam" id="PF14881"/>
    </source>
</evidence>
<keyword evidence="7" id="KW-1185">Reference proteome</keyword>
<evidence type="ECO:0000259" key="4">
    <source>
        <dbReference type="Pfam" id="PF10644"/>
    </source>
</evidence>
<dbReference type="Proteomes" id="UP000069272">
    <property type="component" value="Chromosome X"/>
</dbReference>
<dbReference type="InterPro" id="IPR029209">
    <property type="entry name" value="DML1/Misato_tubulin"/>
</dbReference>
<reference evidence="6 7" key="1">
    <citation type="journal article" date="2017" name="G3 (Bethesda)">
        <title>The Physical Genome Mapping of Anopheles albimanus Corrected Scaffold Misassemblies and Identified Interarm Rearrangements in Genus Anopheles.</title>
        <authorList>
            <person name="Artemov G.N."/>
            <person name="Peery A.N."/>
            <person name="Jiang X."/>
            <person name="Tu Z."/>
            <person name="Stegniy V.N."/>
            <person name="Sharakhova M.V."/>
            <person name="Sharakhov I.V."/>
        </authorList>
    </citation>
    <scope>NUCLEOTIDE SEQUENCE [LARGE SCALE GENOMIC DNA]</scope>
    <source>
        <strain evidence="6 7">ALBI9_A</strain>
    </source>
</reference>
<accession>A0A182FMH3</accession>
<reference evidence="6" key="2">
    <citation type="submission" date="2022-08" db="UniProtKB">
        <authorList>
            <consortium name="EnsemblMetazoa"/>
        </authorList>
    </citation>
    <scope>IDENTIFICATION</scope>
    <source>
        <strain evidence="6">STECLA/ALBI9_A</strain>
    </source>
</reference>
<feature type="domain" description="DML1/Misato tubulin" evidence="5">
    <location>
        <begin position="142"/>
        <end position="332"/>
    </location>
</feature>
<evidence type="ECO:0000313" key="6">
    <source>
        <dbReference type="EnsemblMetazoa" id="AALB007733-PA"/>
    </source>
</evidence>
<dbReference type="InterPro" id="IPR036525">
    <property type="entry name" value="Tubulin/FtsZ_GTPase_sf"/>
</dbReference>
<sequence length="569" mass="63647">MVREVLTFQLGNYANYVGTHWWNIQESSFNYDPTAEPSDIDHTVLYREGETRQRQPTFTPRLLMLDLAGTLRHLPRTGDLYEEELAPAGDTPYTPTTTPESGIGAMEVIEQEKRYEPHPFQADLNAGLPPDAIAAKDYDFRNTVQSWSDYAYARYHPRSINIIERYTHSLTEAQFDTFPHGRGLWQEADFQDDLVDRIRQYIEECDECQGFQTLFDCTDAFTGLTIGLLEHLHDEYGKASLVFPLFAPRSPTFKGADEATSDSIRVVNTGLAFSHLPEHCSLFAPLATMAQCWRTMEAPRPLPGLSYDPHSLYETSAILAGFLETVTLRYRLRGGASGGHLAGLCSDLNAYGRRMAASVLALPFPMDATQDLIDCLDQLEGKQVLASITPGTGLNTSEQPTRGLVQSVCVRGLPEQRLKRPPTSKEAQRQQRMTGYRCSSVSEMLQLFFSCTIPVSMSHVTATRSPIPVRQPFPVDLLYGGPGGLSFDGFRTDDPVAQLAPLTSIPALAALQSTSDLGQPLEALHREVKRIRLARIPRFADCDLDTTEYDESLEQLLQLKEQYDDNYSI</sequence>
<organism evidence="6 7">
    <name type="scientific">Anopheles albimanus</name>
    <name type="common">New world malaria mosquito</name>
    <dbReference type="NCBI Taxonomy" id="7167"/>
    <lineage>
        <taxon>Eukaryota</taxon>
        <taxon>Metazoa</taxon>
        <taxon>Ecdysozoa</taxon>
        <taxon>Arthropoda</taxon>
        <taxon>Hexapoda</taxon>
        <taxon>Insecta</taxon>
        <taxon>Pterygota</taxon>
        <taxon>Neoptera</taxon>
        <taxon>Endopterygota</taxon>
        <taxon>Diptera</taxon>
        <taxon>Nematocera</taxon>
        <taxon>Culicoidea</taxon>
        <taxon>Culicidae</taxon>
        <taxon>Anophelinae</taxon>
        <taxon>Anopheles</taxon>
    </lineage>
</organism>
<proteinExistence type="inferred from homology"/>
<dbReference type="AlphaFoldDB" id="A0A182FMH3"/>
<comment type="subcellular location">
    <subcellularLocation>
        <location evidence="1">Mitochondrion</location>
    </subcellularLocation>
</comment>
<dbReference type="SUPFAM" id="SSF52490">
    <property type="entry name" value="Tubulin nucleotide-binding domain-like"/>
    <property type="match status" value="1"/>
</dbReference>
<comment type="similarity">
    <text evidence="2">Belongs to the misato family.</text>
</comment>
<feature type="domain" description="Misato Segment II tubulin-like" evidence="4">
    <location>
        <begin position="3"/>
        <end position="125"/>
    </location>
</feature>
<dbReference type="Pfam" id="PF10644">
    <property type="entry name" value="Misat_Tub_SegII"/>
    <property type="match status" value="1"/>
</dbReference>
<dbReference type="Pfam" id="PF14881">
    <property type="entry name" value="Tubulin_3"/>
    <property type="match status" value="1"/>
</dbReference>
<dbReference type="CTD" id="33119"/>
<dbReference type="STRING" id="7167.A0A182FMH3"/>
<evidence type="ECO:0000256" key="2">
    <source>
        <dbReference type="ARBA" id="ARBA00008507"/>
    </source>
</evidence>
<dbReference type="GO" id="GO:0007005">
    <property type="term" value="P:mitochondrion organization"/>
    <property type="evidence" value="ECO:0007669"/>
    <property type="project" value="InterPro"/>
</dbReference>
<dbReference type="PANTHER" id="PTHR13391:SF0">
    <property type="entry name" value="PROTEIN MISATO HOMOLOG 1"/>
    <property type="match status" value="1"/>
</dbReference>
<dbReference type="OrthoDB" id="271881at2759"/>
<dbReference type="CDD" id="cd06060">
    <property type="entry name" value="misato"/>
    <property type="match status" value="1"/>
</dbReference>
<name>A0A182FMH3_ANOAL</name>
<keyword evidence="3" id="KW-0496">Mitochondrion</keyword>
<protein>
    <recommendedName>
        <fullName evidence="8">Misato Segment II tubulin-like domain-containing protein</fullName>
    </recommendedName>
</protein>
<evidence type="ECO:0000256" key="3">
    <source>
        <dbReference type="ARBA" id="ARBA00023128"/>
    </source>
</evidence>